<feature type="compositionally biased region" description="Low complexity" evidence="1">
    <location>
        <begin position="117"/>
        <end position="130"/>
    </location>
</feature>
<feature type="compositionally biased region" description="Low complexity" evidence="1">
    <location>
        <begin position="224"/>
        <end position="241"/>
    </location>
</feature>
<dbReference type="InterPro" id="IPR029063">
    <property type="entry name" value="SAM-dependent_MTases_sf"/>
</dbReference>
<feature type="compositionally biased region" description="Polar residues" evidence="1">
    <location>
        <begin position="242"/>
        <end position="268"/>
    </location>
</feature>
<gene>
    <name evidence="2" type="ORF">CLIB1423_01S01948</name>
</gene>
<comment type="caution">
    <text evidence="2">The sequence shown here is derived from an EMBL/GenBank/DDBJ whole genome shotgun (WGS) entry which is preliminary data.</text>
</comment>
<sequence>MSFYVVPSMSFQTQQKLKKEKEHKEKEKRRKKKRSSNSVTHDEANSGNSSSSATSTNSGHRQSMSSSSSGNRKSNASGEGSVHRPSQSDSVASKGSAVNAEELKRSLSSLKHTEENSSVSSPTGSSTPPVNESSPIIQSRQGSIVSSLSSNSSKINPNSNSLQQGSSQRQHGGGSLSSMHSKISNMRQHSVSEMSTLSGTRFSRKMSSSFLGPQQEPGNQSLHSTRSSVTSTASPPVVESPKSAQQSIFKSSFTEPTPSNTVIPDQHASSGSKIVLETKLRPFIPIIDLEVVNTPKSLLSKMSNPYFQAVRYREFLSTFRGTHVTDPNIFSNVRYNSVVRFIKRIHPIDSAAEPGSQAALQDNISRNESLLSNEAFQLRIYLRKMIRKYSATVPPHNIIISHEELVQVNFTNFLRYVLALPDISAVPSDQLTEEIRGHYYFKERFSKIQEDLYRLKKEELGEEGSSLMINSTENFLQFIRRLSFEYFHLEKYFIQILCQIDGNHIIEPRTLEKLFNKHCKALRSTKIRLEDPILTPERKFSSVKVLHYNTYYSSILSWHMAVSTPFANVYEMNCYSEDPTLICDIDKYYGHHEKFHKHYHSSFHDSEEKPYEQYFKKIDFQNDFSKFRSFTPEKLVALQEKVVGQVRVDGLEIDDNFNHKPKNFQFYSKSLSTIPDETFDLIQCRDTLLQFTEKNYKVILREFFRILVKGGRLEFPLVQLGADTLDRFINTDGNRNLKNVHLQPLENETLFDVMPNLTAETLRELNNIFGEGNVRYGFMLLNTGSDVIMYMLRFTQLKLFEMHGRLDEFKVETQADGSEREDGGLHYYLLLVAEKK</sequence>
<feature type="compositionally biased region" description="Basic residues" evidence="1">
    <location>
        <begin position="26"/>
        <end position="35"/>
    </location>
</feature>
<feature type="compositionally biased region" description="Polar residues" evidence="1">
    <location>
        <begin position="84"/>
        <end position="93"/>
    </location>
</feature>
<dbReference type="Proteomes" id="UP000837801">
    <property type="component" value="Unassembled WGS sequence"/>
</dbReference>
<evidence type="ECO:0000313" key="2">
    <source>
        <dbReference type="EMBL" id="CAH2350079.1"/>
    </source>
</evidence>
<reference evidence="2" key="1">
    <citation type="submission" date="2022-03" db="EMBL/GenBank/DDBJ databases">
        <authorList>
            <person name="Legras J.-L."/>
            <person name="Devillers H."/>
            <person name="Grondin C."/>
        </authorList>
    </citation>
    <scope>NUCLEOTIDE SEQUENCE</scope>
    <source>
        <strain evidence="2">CLIB 1423</strain>
    </source>
</reference>
<dbReference type="AlphaFoldDB" id="A0A9P0QJ48"/>
<proteinExistence type="predicted"/>
<feature type="compositionally biased region" description="Low complexity" evidence="1">
    <location>
        <begin position="45"/>
        <end position="78"/>
    </location>
</feature>
<feature type="compositionally biased region" description="Basic and acidic residues" evidence="1">
    <location>
        <begin position="101"/>
        <end position="115"/>
    </location>
</feature>
<feature type="compositionally biased region" description="Low complexity" evidence="1">
    <location>
        <begin position="143"/>
        <end position="170"/>
    </location>
</feature>
<accession>A0A9P0QJ48</accession>
<dbReference type="EMBL" id="CAKXYY010000001">
    <property type="protein sequence ID" value="CAH2350079.1"/>
    <property type="molecule type" value="Genomic_DNA"/>
</dbReference>
<protein>
    <submittedName>
        <fullName evidence="2">Uncharacterized protein</fullName>
    </submittedName>
</protein>
<name>A0A9P0QJ48_9ASCO</name>
<feature type="compositionally biased region" description="Polar residues" evidence="1">
    <location>
        <begin position="131"/>
        <end position="142"/>
    </location>
</feature>
<dbReference type="Gene3D" id="3.40.50.150">
    <property type="entry name" value="Vaccinia Virus protein VP39"/>
    <property type="match status" value="1"/>
</dbReference>
<dbReference type="OrthoDB" id="2013972at2759"/>
<organism evidence="2 3">
    <name type="scientific">[Candida] railenensis</name>
    <dbReference type="NCBI Taxonomy" id="45579"/>
    <lineage>
        <taxon>Eukaryota</taxon>
        <taxon>Fungi</taxon>
        <taxon>Dikarya</taxon>
        <taxon>Ascomycota</taxon>
        <taxon>Saccharomycotina</taxon>
        <taxon>Pichiomycetes</taxon>
        <taxon>Debaryomycetaceae</taxon>
        <taxon>Kurtzmaniella</taxon>
    </lineage>
</organism>
<evidence type="ECO:0000313" key="3">
    <source>
        <dbReference type="Proteomes" id="UP000837801"/>
    </source>
</evidence>
<feature type="region of interest" description="Disordered" evidence="1">
    <location>
        <begin position="1"/>
        <end position="268"/>
    </location>
</feature>
<keyword evidence="3" id="KW-1185">Reference proteome</keyword>
<dbReference type="CDD" id="cd02440">
    <property type="entry name" value="AdoMet_MTases"/>
    <property type="match status" value="1"/>
</dbReference>
<evidence type="ECO:0000256" key="1">
    <source>
        <dbReference type="SAM" id="MobiDB-lite"/>
    </source>
</evidence>
<dbReference type="SUPFAM" id="SSF53335">
    <property type="entry name" value="S-adenosyl-L-methionine-dependent methyltransferases"/>
    <property type="match status" value="1"/>
</dbReference>
<feature type="compositionally biased region" description="Polar residues" evidence="1">
    <location>
        <begin position="179"/>
        <end position="223"/>
    </location>
</feature>